<evidence type="ECO:0000256" key="1">
    <source>
        <dbReference type="ARBA" id="ARBA00023125"/>
    </source>
</evidence>
<name>A0A6J6EEY5_9ZZZZ</name>
<dbReference type="CDD" id="cd00093">
    <property type="entry name" value="HTH_XRE"/>
    <property type="match status" value="1"/>
</dbReference>
<dbReference type="PANTHER" id="PTHR46797:SF1">
    <property type="entry name" value="METHYLPHOSPHONATE SYNTHASE"/>
    <property type="match status" value="1"/>
</dbReference>
<dbReference type="InterPro" id="IPR010982">
    <property type="entry name" value="Lambda_DNA-bd_dom_sf"/>
</dbReference>
<dbReference type="GO" id="GO:0005829">
    <property type="term" value="C:cytosol"/>
    <property type="evidence" value="ECO:0007669"/>
    <property type="project" value="TreeGrafter"/>
</dbReference>
<dbReference type="InterPro" id="IPR001387">
    <property type="entry name" value="Cro/C1-type_HTH"/>
</dbReference>
<feature type="domain" description="HTH cro/C1-type" evidence="2">
    <location>
        <begin position="19"/>
        <end position="73"/>
    </location>
</feature>
<evidence type="ECO:0000259" key="2">
    <source>
        <dbReference type="PROSITE" id="PS50943"/>
    </source>
</evidence>
<evidence type="ECO:0000313" key="3">
    <source>
        <dbReference type="EMBL" id="CAB4574456.1"/>
    </source>
</evidence>
<protein>
    <submittedName>
        <fullName evidence="3">Unannotated protein</fullName>
    </submittedName>
</protein>
<proteinExistence type="predicted"/>
<reference evidence="3" key="1">
    <citation type="submission" date="2020-05" db="EMBL/GenBank/DDBJ databases">
        <authorList>
            <person name="Chiriac C."/>
            <person name="Salcher M."/>
            <person name="Ghai R."/>
            <person name="Kavagutti S V."/>
        </authorList>
    </citation>
    <scope>NUCLEOTIDE SEQUENCE</scope>
</reference>
<dbReference type="EMBL" id="CAEZTU010000013">
    <property type="protein sequence ID" value="CAB4574456.1"/>
    <property type="molecule type" value="Genomic_DNA"/>
</dbReference>
<dbReference type="GO" id="GO:0003677">
    <property type="term" value="F:DNA binding"/>
    <property type="evidence" value="ECO:0007669"/>
    <property type="project" value="UniProtKB-KW"/>
</dbReference>
<sequence length="100" mass="11307">MTLLDSEIKQRRLDFGLSVKALRKKAGLSQEKLAQIAEIDRKSISRIENGRLSPSVDILWAIADALKKEVYELFLPMAHGLVPRELELKPLLQDQITQAV</sequence>
<dbReference type="Pfam" id="PF01381">
    <property type="entry name" value="HTH_3"/>
    <property type="match status" value="1"/>
</dbReference>
<dbReference type="PROSITE" id="PS50943">
    <property type="entry name" value="HTH_CROC1"/>
    <property type="match status" value="1"/>
</dbReference>
<dbReference type="AlphaFoldDB" id="A0A6J6EEY5"/>
<gene>
    <name evidence="3" type="ORF">UFOPK1740_00470</name>
</gene>
<accession>A0A6J6EEY5</accession>
<dbReference type="SMART" id="SM00530">
    <property type="entry name" value="HTH_XRE"/>
    <property type="match status" value="1"/>
</dbReference>
<keyword evidence="1" id="KW-0238">DNA-binding</keyword>
<dbReference type="PANTHER" id="PTHR46797">
    <property type="entry name" value="HTH-TYPE TRANSCRIPTIONAL REGULATOR"/>
    <property type="match status" value="1"/>
</dbReference>
<dbReference type="SUPFAM" id="SSF47413">
    <property type="entry name" value="lambda repressor-like DNA-binding domains"/>
    <property type="match status" value="1"/>
</dbReference>
<dbReference type="InterPro" id="IPR050807">
    <property type="entry name" value="TransReg_Diox_bact_type"/>
</dbReference>
<organism evidence="3">
    <name type="scientific">freshwater metagenome</name>
    <dbReference type="NCBI Taxonomy" id="449393"/>
    <lineage>
        <taxon>unclassified sequences</taxon>
        <taxon>metagenomes</taxon>
        <taxon>ecological metagenomes</taxon>
    </lineage>
</organism>
<dbReference type="GO" id="GO:0003700">
    <property type="term" value="F:DNA-binding transcription factor activity"/>
    <property type="evidence" value="ECO:0007669"/>
    <property type="project" value="TreeGrafter"/>
</dbReference>
<dbReference type="Gene3D" id="1.10.260.40">
    <property type="entry name" value="lambda repressor-like DNA-binding domains"/>
    <property type="match status" value="1"/>
</dbReference>